<accession>A0A7J4JP40</accession>
<reference evidence="4" key="2">
    <citation type="submission" date="2021-03" db="EMBL/GenBank/DDBJ databases">
        <authorList>
            <person name="Jaffe A."/>
        </authorList>
    </citation>
    <scope>NUCLEOTIDE SEQUENCE</scope>
    <source>
        <strain evidence="4">RIFCSPLOWO2_01_FULL_58_19</strain>
    </source>
</reference>
<comment type="caution">
    <text evidence="3">The sequence shown here is derived from an EMBL/GenBank/DDBJ whole genome shotgun (WGS) entry which is preliminary data.</text>
</comment>
<dbReference type="InterPro" id="IPR036161">
    <property type="entry name" value="RPB6/omega-like_sf"/>
</dbReference>
<keyword evidence="1 3" id="KW-0240">DNA-directed RNA polymerase</keyword>
<reference evidence="3" key="1">
    <citation type="journal article" date="2020" name="bioRxiv">
        <title>A rank-normalized archaeal taxonomy based on genome phylogeny resolves widespread incomplete and uneven classifications.</title>
        <authorList>
            <person name="Rinke C."/>
            <person name="Chuvochina M."/>
            <person name="Mussig A.J."/>
            <person name="Chaumeil P.-A."/>
            <person name="Waite D.W."/>
            <person name="Whitman W.B."/>
            <person name="Parks D.H."/>
            <person name="Hugenholtz P."/>
        </authorList>
    </citation>
    <scope>NUCLEOTIDE SEQUENCE</scope>
    <source>
        <strain evidence="3">UBA10219</strain>
    </source>
</reference>
<evidence type="ECO:0000313" key="3">
    <source>
        <dbReference type="EMBL" id="HIH16966.1"/>
    </source>
</evidence>
<dbReference type="InterPro" id="IPR006111">
    <property type="entry name" value="Rpo6/Rpb6"/>
</dbReference>
<keyword evidence="2" id="KW-0804">Transcription</keyword>
<keyword evidence="4" id="KW-0808">Transferase</keyword>
<evidence type="ECO:0000313" key="4">
    <source>
        <dbReference type="EMBL" id="MBS3062552.1"/>
    </source>
</evidence>
<organism evidence="3 5">
    <name type="scientific">Candidatus Iainarchaeum sp</name>
    <dbReference type="NCBI Taxonomy" id="3101447"/>
    <lineage>
        <taxon>Archaea</taxon>
        <taxon>Candidatus Iainarchaeota</taxon>
        <taxon>Candidatus Iainarchaeia</taxon>
        <taxon>Candidatus Iainarchaeales</taxon>
        <taxon>Candidatus Iainarchaeaceae</taxon>
        <taxon>Candidatus Iainarchaeum</taxon>
    </lineage>
</organism>
<dbReference type="GO" id="GO:0042797">
    <property type="term" value="P:tRNA transcription by RNA polymerase III"/>
    <property type="evidence" value="ECO:0007669"/>
    <property type="project" value="TreeGrafter"/>
</dbReference>
<keyword evidence="4" id="KW-0548">Nucleotidyltransferase</keyword>
<dbReference type="PANTHER" id="PTHR47227:SF5">
    <property type="entry name" value="DNA-DIRECTED RNA POLYMERASES I, II, AND III SUBUNIT RPABC2"/>
    <property type="match status" value="1"/>
</dbReference>
<dbReference type="Pfam" id="PF01192">
    <property type="entry name" value="RNA_pol_Rpb6"/>
    <property type="match status" value="1"/>
</dbReference>
<dbReference type="Proteomes" id="UP000564964">
    <property type="component" value="Unassembled WGS sequence"/>
</dbReference>
<sequence length="68" mass="7649">MEALTRFERTRLISARALQLSLGAPVLVKAPKYSTALDIARLELQEQVLPLAVLREFPDGLITRIEVF</sequence>
<dbReference type="PIRSF" id="PIRSF000778">
    <property type="entry name" value="RpoK/RPB6"/>
    <property type="match status" value="1"/>
</dbReference>
<evidence type="ECO:0000256" key="1">
    <source>
        <dbReference type="ARBA" id="ARBA00022478"/>
    </source>
</evidence>
<protein>
    <submittedName>
        <fullName evidence="3">DNA-directed RNA polymerase subunit K</fullName>
        <ecNumber evidence="4">2.7.7.6</ecNumber>
    </submittedName>
</protein>
<dbReference type="GO" id="GO:0003677">
    <property type="term" value="F:DNA binding"/>
    <property type="evidence" value="ECO:0007669"/>
    <property type="project" value="InterPro"/>
</dbReference>
<dbReference type="GO" id="GO:0006360">
    <property type="term" value="P:transcription by RNA polymerase I"/>
    <property type="evidence" value="ECO:0007669"/>
    <property type="project" value="TreeGrafter"/>
</dbReference>
<dbReference type="PROSITE" id="PS01111">
    <property type="entry name" value="RNA_POL_K_14KD"/>
    <property type="match status" value="1"/>
</dbReference>
<name>A0A7J4JP40_9ARCH</name>
<dbReference type="GO" id="GO:0000428">
    <property type="term" value="C:DNA-directed RNA polymerase complex"/>
    <property type="evidence" value="ECO:0007669"/>
    <property type="project" value="UniProtKB-KW"/>
</dbReference>
<dbReference type="GO" id="GO:0003899">
    <property type="term" value="F:DNA-directed RNA polymerase activity"/>
    <property type="evidence" value="ECO:0007669"/>
    <property type="project" value="UniProtKB-EC"/>
</dbReference>
<evidence type="ECO:0000313" key="5">
    <source>
        <dbReference type="Proteomes" id="UP000564964"/>
    </source>
</evidence>
<dbReference type="Proteomes" id="UP000678237">
    <property type="component" value="Unassembled WGS sequence"/>
</dbReference>
<proteinExistence type="predicted"/>
<dbReference type="EMBL" id="DUGH01000148">
    <property type="protein sequence ID" value="HIH16966.1"/>
    <property type="molecule type" value="Genomic_DNA"/>
</dbReference>
<dbReference type="InterPro" id="IPR020708">
    <property type="entry name" value="DNA-dir_RNA_polK_14-18kDa_CS"/>
</dbReference>
<dbReference type="SUPFAM" id="SSF63562">
    <property type="entry name" value="RPB6/omega subunit-like"/>
    <property type="match status" value="1"/>
</dbReference>
<evidence type="ECO:0000256" key="2">
    <source>
        <dbReference type="ARBA" id="ARBA00023163"/>
    </source>
</evidence>
<dbReference type="GO" id="GO:0006366">
    <property type="term" value="P:transcription by RNA polymerase II"/>
    <property type="evidence" value="ECO:0007669"/>
    <property type="project" value="TreeGrafter"/>
</dbReference>
<dbReference type="InterPro" id="IPR006110">
    <property type="entry name" value="Pol_omega/Rpo6/RPB6"/>
</dbReference>
<dbReference type="EMBL" id="JAGVWE010000002">
    <property type="protein sequence ID" value="MBS3062552.1"/>
    <property type="molecule type" value="Genomic_DNA"/>
</dbReference>
<dbReference type="Gene3D" id="3.90.940.10">
    <property type="match status" value="1"/>
</dbReference>
<dbReference type="EC" id="2.7.7.6" evidence="4"/>
<dbReference type="AlphaFoldDB" id="A0A7J4JP40"/>
<dbReference type="PANTHER" id="PTHR47227">
    <property type="entry name" value="DNA-DIRECTED RNA POLYMERASE SUBUNIT K"/>
    <property type="match status" value="1"/>
</dbReference>
<reference evidence="4" key="3">
    <citation type="submission" date="2021-05" db="EMBL/GenBank/DDBJ databases">
        <title>Protein family content uncovers lineage relationships and bacterial pathway maintenance mechanisms in DPANN archaea.</title>
        <authorList>
            <person name="Castelle C.J."/>
            <person name="Meheust R."/>
            <person name="Jaffe A.L."/>
            <person name="Seitz K."/>
            <person name="Gong X."/>
            <person name="Baker B.J."/>
            <person name="Banfield J.F."/>
        </authorList>
    </citation>
    <scope>NUCLEOTIDE SEQUENCE</scope>
    <source>
        <strain evidence="4">RIFCSPLOWO2_01_FULL_58_19</strain>
    </source>
</reference>
<gene>
    <name evidence="3" type="ORF">HA252_06185</name>
    <name evidence="4" type="ORF">J4203_01645</name>
</gene>
<dbReference type="NCBIfam" id="NF002208">
    <property type="entry name" value="PRK01099.1-3"/>
    <property type="match status" value="1"/>
</dbReference>